<sequence length="75" mass="8438">MARVDDEWRSFEDVHLPSALETEGLLVVGRDISCLADLTQTLELSVLREPLQRWVLLLVLLAPFAGVHVRVRACV</sequence>
<evidence type="ECO:0000313" key="1">
    <source>
        <dbReference type="EMBL" id="QBZ61051.1"/>
    </source>
</evidence>
<name>A0A4P7NGH8_PYROR</name>
<organism evidence="1 2">
    <name type="scientific">Pyricularia oryzae</name>
    <name type="common">Rice blast fungus</name>
    <name type="synonym">Magnaporthe oryzae</name>
    <dbReference type="NCBI Taxonomy" id="318829"/>
    <lineage>
        <taxon>Eukaryota</taxon>
        <taxon>Fungi</taxon>
        <taxon>Dikarya</taxon>
        <taxon>Ascomycota</taxon>
        <taxon>Pezizomycotina</taxon>
        <taxon>Sordariomycetes</taxon>
        <taxon>Sordariomycetidae</taxon>
        <taxon>Magnaporthales</taxon>
        <taxon>Pyriculariaceae</taxon>
        <taxon>Pyricularia</taxon>
    </lineage>
</organism>
<accession>A0A4P7NGH8</accession>
<dbReference type="AlphaFoldDB" id="A0A4P7NGH8"/>
<dbReference type="Proteomes" id="UP000294847">
    <property type="component" value="Chromosome 4"/>
</dbReference>
<proteinExistence type="predicted"/>
<protein>
    <submittedName>
        <fullName evidence="1">Uncharacterized protein</fullName>
    </submittedName>
</protein>
<gene>
    <name evidence="1" type="ORF">PoMZ_07997</name>
</gene>
<dbReference type="EMBL" id="CP034207">
    <property type="protein sequence ID" value="QBZ61051.1"/>
    <property type="molecule type" value="Genomic_DNA"/>
</dbReference>
<evidence type="ECO:0000313" key="2">
    <source>
        <dbReference type="Proteomes" id="UP000294847"/>
    </source>
</evidence>
<reference evidence="1 2" key="1">
    <citation type="journal article" date="2019" name="Mol. Biol. Evol.">
        <title>Blast fungal genomes show frequent chromosomal changes, gene gains and losses, and effector gene turnover.</title>
        <authorList>
            <person name="Gomez Luciano L.B."/>
            <person name="Jason Tsai I."/>
            <person name="Chuma I."/>
            <person name="Tosa Y."/>
            <person name="Chen Y.H."/>
            <person name="Li J.Y."/>
            <person name="Li M.Y."/>
            <person name="Jade Lu M.Y."/>
            <person name="Nakayashiki H."/>
            <person name="Li W.H."/>
        </authorList>
    </citation>
    <scope>NUCLEOTIDE SEQUENCE [LARGE SCALE GENOMIC DNA]</scope>
    <source>
        <strain evidence="1">MZ5-1-6</strain>
    </source>
</reference>